<dbReference type="EMBL" id="BGZK01001088">
    <property type="protein sequence ID" value="GBP70870.1"/>
    <property type="molecule type" value="Genomic_DNA"/>
</dbReference>
<accession>A0A4C1Y5U3</accession>
<name>A0A4C1Y5U3_EUMVA</name>
<gene>
    <name evidence="2" type="ORF">EVAR_53534_1</name>
</gene>
<comment type="caution">
    <text evidence="2">The sequence shown here is derived from an EMBL/GenBank/DDBJ whole genome shotgun (WGS) entry which is preliminary data.</text>
</comment>
<organism evidence="2 3">
    <name type="scientific">Eumeta variegata</name>
    <name type="common">Bagworm moth</name>
    <name type="synonym">Eumeta japonica</name>
    <dbReference type="NCBI Taxonomy" id="151549"/>
    <lineage>
        <taxon>Eukaryota</taxon>
        <taxon>Metazoa</taxon>
        <taxon>Ecdysozoa</taxon>
        <taxon>Arthropoda</taxon>
        <taxon>Hexapoda</taxon>
        <taxon>Insecta</taxon>
        <taxon>Pterygota</taxon>
        <taxon>Neoptera</taxon>
        <taxon>Endopterygota</taxon>
        <taxon>Lepidoptera</taxon>
        <taxon>Glossata</taxon>
        <taxon>Ditrysia</taxon>
        <taxon>Tineoidea</taxon>
        <taxon>Psychidae</taxon>
        <taxon>Oiketicinae</taxon>
        <taxon>Eumeta</taxon>
    </lineage>
</organism>
<evidence type="ECO:0008006" key="4">
    <source>
        <dbReference type="Google" id="ProtNLM"/>
    </source>
</evidence>
<proteinExistence type="predicted"/>
<evidence type="ECO:0000256" key="1">
    <source>
        <dbReference type="SAM" id="MobiDB-lite"/>
    </source>
</evidence>
<keyword evidence="3" id="KW-1185">Reference proteome</keyword>
<dbReference type="Proteomes" id="UP000299102">
    <property type="component" value="Unassembled WGS sequence"/>
</dbReference>
<sequence length="170" mass="19028">MLLQSTRWRLTQPRLRQHPSKGYTHVTIGARTGHHLLAAANCNANPRCVKYPVPHWTKDCPLTRDSEEKHSCGSCDQHHTANYRGCPKAPKFSPNTKRPFRAPVASPRNLENFPALVTKKTISCYQLPPLFCTLLQPLGEESARPPGSTREADALPLCCPSAHDYKSFMV</sequence>
<feature type="region of interest" description="Disordered" evidence="1">
    <location>
        <begin position="86"/>
        <end position="105"/>
    </location>
</feature>
<evidence type="ECO:0000313" key="2">
    <source>
        <dbReference type="EMBL" id="GBP70870.1"/>
    </source>
</evidence>
<dbReference type="OrthoDB" id="8123886at2759"/>
<dbReference type="AlphaFoldDB" id="A0A4C1Y5U3"/>
<protein>
    <recommendedName>
        <fullName evidence="4">Nucleic-acid-binding protein from transposon X-element</fullName>
    </recommendedName>
</protein>
<evidence type="ECO:0000313" key="3">
    <source>
        <dbReference type="Proteomes" id="UP000299102"/>
    </source>
</evidence>
<reference evidence="2 3" key="1">
    <citation type="journal article" date="2019" name="Commun. Biol.">
        <title>The bagworm genome reveals a unique fibroin gene that provides high tensile strength.</title>
        <authorList>
            <person name="Kono N."/>
            <person name="Nakamura H."/>
            <person name="Ohtoshi R."/>
            <person name="Tomita M."/>
            <person name="Numata K."/>
            <person name="Arakawa K."/>
        </authorList>
    </citation>
    <scope>NUCLEOTIDE SEQUENCE [LARGE SCALE GENOMIC DNA]</scope>
</reference>